<organism evidence="1">
    <name type="scientific">Arundo donax</name>
    <name type="common">Giant reed</name>
    <name type="synonym">Donax arundinaceus</name>
    <dbReference type="NCBI Taxonomy" id="35708"/>
    <lineage>
        <taxon>Eukaryota</taxon>
        <taxon>Viridiplantae</taxon>
        <taxon>Streptophyta</taxon>
        <taxon>Embryophyta</taxon>
        <taxon>Tracheophyta</taxon>
        <taxon>Spermatophyta</taxon>
        <taxon>Magnoliopsida</taxon>
        <taxon>Liliopsida</taxon>
        <taxon>Poales</taxon>
        <taxon>Poaceae</taxon>
        <taxon>PACMAD clade</taxon>
        <taxon>Arundinoideae</taxon>
        <taxon>Arundineae</taxon>
        <taxon>Arundo</taxon>
    </lineage>
</organism>
<proteinExistence type="predicted"/>
<accession>A0A0A9D9T9</accession>
<dbReference type="AlphaFoldDB" id="A0A0A9D9T9"/>
<reference evidence="1" key="1">
    <citation type="submission" date="2014-09" db="EMBL/GenBank/DDBJ databases">
        <authorList>
            <person name="Magalhaes I.L.F."/>
            <person name="Oliveira U."/>
            <person name="Santos F.R."/>
            <person name="Vidigal T.H.D.A."/>
            <person name="Brescovit A.D."/>
            <person name="Santos A.J."/>
        </authorList>
    </citation>
    <scope>NUCLEOTIDE SEQUENCE</scope>
    <source>
        <tissue evidence="1">Shoot tissue taken approximately 20 cm above the soil surface</tissue>
    </source>
</reference>
<sequence>MHNDLHHCTCHQNSDLLLVHSDHVQHHNKYLCYQHNAHHRIDHHHNG</sequence>
<dbReference type="EMBL" id="GBRH01214447">
    <property type="protein sequence ID" value="JAD83448.1"/>
    <property type="molecule type" value="Transcribed_RNA"/>
</dbReference>
<reference evidence="1" key="2">
    <citation type="journal article" date="2015" name="Data Brief">
        <title>Shoot transcriptome of the giant reed, Arundo donax.</title>
        <authorList>
            <person name="Barrero R.A."/>
            <person name="Guerrero F.D."/>
            <person name="Moolhuijzen P."/>
            <person name="Goolsby J.A."/>
            <person name="Tidwell J."/>
            <person name="Bellgard S.E."/>
            <person name="Bellgard M.I."/>
        </authorList>
    </citation>
    <scope>NUCLEOTIDE SEQUENCE</scope>
    <source>
        <tissue evidence="1">Shoot tissue taken approximately 20 cm above the soil surface</tissue>
    </source>
</reference>
<evidence type="ECO:0000313" key="1">
    <source>
        <dbReference type="EMBL" id="JAD83448.1"/>
    </source>
</evidence>
<protein>
    <submittedName>
        <fullName evidence="1">Uncharacterized protein</fullName>
    </submittedName>
</protein>
<name>A0A0A9D9T9_ARUDO</name>